<dbReference type="RefSeq" id="XP_011780145.1">
    <property type="nucleotide sequence ID" value="XM_011781843.1"/>
</dbReference>
<dbReference type="GeneID" id="23866134"/>
<evidence type="ECO:0000313" key="2">
    <source>
        <dbReference type="Proteomes" id="UP000002316"/>
    </source>
</evidence>
<dbReference type="AlphaFoldDB" id="D0A880"/>
<reference evidence="2" key="1">
    <citation type="journal article" date="2010" name="PLoS Negl. Trop. Dis.">
        <title>The genome sequence of Trypanosoma brucei gambiense, causative agent of chronic human african trypanosomiasis.</title>
        <authorList>
            <person name="Jackson A.P."/>
            <person name="Sanders M."/>
            <person name="Berry A."/>
            <person name="McQuillan J."/>
            <person name="Aslett M.A."/>
            <person name="Quail M.A."/>
            <person name="Chukualim B."/>
            <person name="Capewell P."/>
            <person name="MacLeod A."/>
            <person name="Melville S.E."/>
            <person name="Gibson W."/>
            <person name="Barry J.D."/>
            <person name="Berriman M."/>
            <person name="Hertz-Fowler C."/>
        </authorList>
    </citation>
    <scope>NUCLEOTIDE SEQUENCE [LARGE SCALE GENOMIC DNA]</scope>
    <source>
        <strain evidence="2">MHOM/CI/86/DAL972</strain>
    </source>
</reference>
<gene>
    <name evidence="1" type="ORF">TbgDal_XI10000</name>
</gene>
<organism evidence="1 2">
    <name type="scientific">Trypanosoma brucei gambiense (strain MHOM/CI/86/DAL972)</name>
    <dbReference type="NCBI Taxonomy" id="679716"/>
    <lineage>
        <taxon>Eukaryota</taxon>
        <taxon>Discoba</taxon>
        <taxon>Euglenozoa</taxon>
        <taxon>Kinetoplastea</taxon>
        <taxon>Metakinetoplastina</taxon>
        <taxon>Trypanosomatida</taxon>
        <taxon>Trypanosomatidae</taxon>
        <taxon>Trypanosoma</taxon>
    </lineage>
</organism>
<name>D0A880_TRYB9</name>
<accession>D0A880</accession>
<dbReference type="EMBL" id="FN554974">
    <property type="protein sequence ID" value="CBH17881.1"/>
    <property type="molecule type" value="Genomic_DNA"/>
</dbReference>
<dbReference type="Proteomes" id="UP000002316">
    <property type="component" value="Chromosome 11"/>
</dbReference>
<protein>
    <submittedName>
        <fullName evidence="1">Uncharacterized protein</fullName>
    </submittedName>
</protein>
<evidence type="ECO:0000313" key="1">
    <source>
        <dbReference type="EMBL" id="CBH17881.1"/>
    </source>
</evidence>
<dbReference type="KEGG" id="tbg:TbgDal_XI10000"/>
<proteinExistence type="predicted"/>
<sequence length="99" mass="11456">MIHGRNTKLSKTKLEKHYSVSARGKLEKAMHRVVTYRVSASVQNHNYSRRPKALSVSGKIYIHIQAPRTCRLHCVLQVHRRAKVWSSQNTMSFGFQLPK</sequence>